<dbReference type="GeneID" id="25569297"/>
<keyword evidence="3" id="KW-1185">Reference proteome</keyword>
<sequence>MADDASVADRARWEAIAAERRRALEAAQREALAQMQAGVCCAGFRWNEIPGGTGAPAVHTTSPTGSLALAERSTTPPHFLTDLHNR</sequence>
<accession>A0A0L0DUU2</accession>
<evidence type="ECO:0000313" key="3">
    <source>
        <dbReference type="Proteomes" id="UP000054408"/>
    </source>
</evidence>
<reference evidence="2 3" key="1">
    <citation type="submission" date="2010-05" db="EMBL/GenBank/DDBJ databases">
        <title>The Genome Sequence of Thecamonas trahens ATCC 50062.</title>
        <authorList>
            <consortium name="The Broad Institute Genome Sequencing Platform"/>
            <person name="Russ C."/>
            <person name="Cuomo C."/>
            <person name="Shea T."/>
            <person name="Young S.K."/>
            <person name="Zeng Q."/>
            <person name="Koehrsen M."/>
            <person name="Haas B."/>
            <person name="Borodovsky M."/>
            <person name="Guigo R."/>
            <person name="Alvarado L."/>
            <person name="Berlin A."/>
            <person name="Bochicchio J."/>
            <person name="Borenstein D."/>
            <person name="Chapman S."/>
            <person name="Chen Z."/>
            <person name="Freedman E."/>
            <person name="Gellesch M."/>
            <person name="Goldberg J."/>
            <person name="Griggs A."/>
            <person name="Gujja S."/>
            <person name="Heilman E."/>
            <person name="Heiman D."/>
            <person name="Hepburn T."/>
            <person name="Howarth C."/>
            <person name="Jen D."/>
            <person name="Larson L."/>
            <person name="Mehta T."/>
            <person name="Park D."/>
            <person name="Pearson M."/>
            <person name="Roberts A."/>
            <person name="Saif S."/>
            <person name="Shenoy N."/>
            <person name="Sisk P."/>
            <person name="Stolte C."/>
            <person name="Sykes S."/>
            <person name="Thomson T."/>
            <person name="Walk T."/>
            <person name="White J."/>
            <person name="Yandava C."/>
            <person name="Burger G."/>
            <person name="Gray M.W."/>
            <person name="Holland P.W.H."/>
            <person name="King N."/>
            <person name="Lang F.B.F."/>
            <person name="Roger A.J."/>
            <person name="Ruiz-Trillo I."/>
            <person name="Lander E."/>
            <person name="Nusbaum C."/>
        </authorList>
    </citation>
    <scope>NUCLEOTIDE SEQUENCE [LARGE SCALE GENOMIC DNA]</scope>
    <source>
        <strain evidence="2 3">ATCC 50062</strain>
    </source>
</reference>
<evidence type="ECO:0000313" key="2">
    <source>
        <dbReference type="EMBL" id="KNC55841.1"/>
    </source>
</evidence>
<dbReference type="Proteomes" id="UP000054408">
    <property type="component" value="Unassembled WGS sequence"/>
</dbReference>
<evidence type="ECO:0000256" key="1">
    <source>
        <dbReference type="SAM" id="MobiDB-lite"/>
    </source>
</evidence>
<proteinExistence type="predicted"/>
<feature type="region of interest" description="Disordered" evidence="1">
    <location>
        <begin position="55"/>
        <end position="86"/>
    </location>
</feature>
<organism evidence="2 3">
    <name type="scientific">Thecamonas trahens ATCC 50062</name>
    <dbReference type="NCBI Taxonomy" id="461836"/>
    <lineage>
        <taxon>Eukaryota</taxon>
        <taxon>Apusozoa</taxon>
        <taxon>Apusomonadida</taxon>
        <taxon>Apusomonadidae</taxon>
        <taxon>Thecamonas</taxon>
    </lineage>
</organism>
<dbReference type="RefSeq" id="XP_013752818.1">
    <property type="nucleotide sequence ID" value="XM_013897364.1"/>
</dbReference>
<name>A0A0L0DUU2_THETB</name>
<dbReference type="AlphaFoldDB" id="A0A0L0DUU2"/>
<protein>
    <submittedName>
        <fullName evidence="2">Uncharacterized protein</fullName>
    </submittedName>
</protein>
<gene>
    <name evidence="2" type="ORF">AMSG_11282</name>
</gene>
<dbReference type="EMBL" id="GL349506">
    <property type="protein sequence ID" value="KNC55841.1"/>
    <property type="molecule type" value="Genomic_DNA"/>
</dbReference>